<accession>A0AA47IML8</accession>
<comment type="similarity">
    <text evidence="3">Belongs to the CoaE family.</text>
</comment>
<evidence type="ECO:0000256" key="1">
    <source>
        <dbReference type="ARBA" id="ARBA00022741"/>
    </source>
</evidence>
<dbReference type="HAMAP" id="MF_00376">
    <property type="entry name" value="Dephospho_CoA_kinase"/>
    <property type="match status" value="1"/>
</dbReference>
<proteinExistence type="inferred from homology"/>
<dbReference type="InterPro" id="IPR001977">
    <property type="entry name" value="Depp_CoAkinase"/>
</dbReference>
<dbReference type="Pfam" id="PF01121">
    <property type="entry name" value="CoaE"/>
    <property type="match status" value="1"/>
</dbReference>
<dbReference type="EMBL" id="CP113787">
    <property type="protein sequence ID" value="WAL42300.1"/>
    <property type="molecule type" value="Genomic_DNA"/>
</dbReference>
<keyword evidence="3 5" id="KW-0418">Kinase</keyword>
<dbReference type="Proteomes" id="UP001163127">
    <property type="component" value="Chromosome"/>
</dbReference>
<dbReference type="InterPro" id="IPR027417">
    <property type="entry name" value="P-loop_NTPase"/>
</dbReference>
<name>A0AA47IML8_ACTNA</name>
<dbReference type="PROSITE" id="PS51219">
    <property type="entry name" value="DPCK"/>
    <property type="match status" value="1"/>
</dbReference>
<dbReference type="GO" id="GO:0005737">
    <property type="term" value="C:cytoplasm"/>
    <property type="evidence" value="ECO:0007669"/>
    <property type="project" value="UniProtKB-SubCell"/>
</dbReference>
<evidence type="ECO:0000313" key="6">
    <source>
        <dbReference type="Proteomes" id="UP001163127"/>
    </source>
</evidence>
<keyword evidence="1 3" id="KW-0547">Nucleotide-binding</keyword>
<dbReference type="GO" id="GO:0005524">
    <property type="term" value="F:ATP binding"/>
    <property type="evidence" value="ECO:0007669"/>
    <property type="project" value="UniProtKB-UniRule"/>
</dbReference>
<dbReference type="GO" id="GO:0015937">
    <property type="term" value="P:coenzyme A biosynthetic process"/>
    <property type="evidence" value="ECO:0007669"/>
    <property type="project" value="UniProtKB-UniRule"/>
</dbReference>
<reference evidence="5" key="1">
    <citation type="submission" date="2022-11" db="EMBL/GenBank/DDBJ databases">
        <title>Dental biofilm bacteria. Genome sequencing and assembly.</title>
        <authorList>
            <person name="Robertsson C."/>
        </authorList>
    </citation>
    <scope>NUCLEOTIDE SEQUENCE</scope>
    <source>
        <strain evidence="5">CW</strain>
    </source>
</reference>
<dbReference type="RefSeq" id="WP_257877289.1">
    <property type="nucleotide sequence ID" value="NZ_CP113787.1"/>
</dbReference>
<feature type="binding site" evidence="3">
    <location>
        <begin position="27"/>
        <end position="32"/>
    </location>
    <ligand>
        <name>ATP</name>
        <dbReference type="ChEBI" id="CHEBI:30616"/>
    </ligand>
</feature>
<keyword evidence="3 5" id="KW-0808">Transferase</keyword>
<evidence type="ECO:0000256" key="3">
    <source>
        <dbReference type="HAMAP-Rule" id="MF_00376"/>
    </source>
</evidence>
<dbReference type="PANTHER" id="PTHR10695:SF46">
    <property type="entry name" value="BIFUNCTIONAL COENZYME A SYNTHASE-RELATED"/>
    <property type="match status" value="1"/>
</dbReference>
<comment type="pathway">
    <text evidence="3">Cofactor biosynthesis; coenzyme A biosynthesis; CoA from (R)-pantothenate: step 5/5.</text>
</comment>
<dbReference type="EC" id="2.7.1.24" evidence="3 4"/>
<protein>
    <recommendedName>
        <fullName evidence="3 4">Dephospho-CoA kinase</fullName>
        <ecNumber evidence="3 4">2.7.1.24</ecNumber>
    </recommendedName>
    <alternativeName>
        <fullName evidence="3">Dephosphocoenzyme A kinase</fullName>
    </alternativeName>
</protein>
<dbReference type="GO" id="GO:0004140">
    <property type="term" value="F:dephospho-CoA kinase activity"/>
    <property type="evidence" value="ECO:0007669"/>
    <property type="project" value="UniProtKB-UniRule"/>
</dbReference>
<evidence type="ECO:0000313" key="5">
    <source>
        <dbReference type="EMBL" id="WAL42300.1"/>
    </source>
</evidence>
<dbReference type="PANTHER" id="PTHR10695">
    <property type="entry name" value="DEPHOSPHO-COA KINASE-RELATED"/>
    <property type="match status" value="1"/>
</dbReference>
<dbReference type="CDD" id="cd02022">
    <property type="entry name" value="DPCK"/>
    <property type="match status" value="1"/>
</dbReference>
<sequence>MRHTPATRATRRPTDRALRVGLTGGIGAGKSTVAALLEEHGAAVTSADEVSRDVVSPGSAGLAAVVAEFGEDILTSDGSLDRSALGRVVFSDDLRRARLEEILLPLIAAEAWARMETVPAGQVAVYDVPLLVEGQMQDLFDLVVVVEADLELRLERLAERGMGREEAQARIASQATDEERRAVADVVLSNSGSTDELRRDVDRIWSTRIMGSGIIA</sequence>
<dbReference type="Gene3D" id="3.40.50.300">
    <property type="entry name" value="P-loop containing nucleotide triphosphate hydrolases"/>
    <property type="match status" value="1"/>
</dbReference>
<gene>
    <name evidence="3 5" type="primary">coaE</name>
    <name evidence="5" type="ORF">OFA60_09575</name>
</gene>
<dbReference type="AlphaFoldDB" id="A0AA47IML8"/>
<keyword evidence="3" id="KW-0963">Cytoplasm</keyword>
<dbReference type="SUPFAM" id="SSF52540">
    <property type="entry name" value="P-loop containing nucleoside triphosphate hydrolases"/>
    <property type="match status" value="1"/>
</dbReference>
<organism evidence="5 6">
    <name type="scientific">Actinomyces naeslundii</name>
    <dbReference type="NCBI Taxonomy" id="1655"/>
    <lineage>
        <taxon>Bacteria</taxon>
        <taxon>Bacillati</taxon>
        <taxon>Actinomycetota</taxon>
        <taxon>Actinomycetes</taxon>
        <taxon>Actinomycetales</taxon>
        <taxon>Actinomycetaceae</taxon>
        <taxon>Actinomyces</taxon>
    </lineage>
</organism>
<evidence type="ECO:0000256" key="2">
    <source>
        <dbReference type="ARBA" id="ARBA00022840"/>
    </source>
</evidence>
<evidence type="ECO:0000256" key="4">
    <source>
        <dbReference type="NCBIfam" id="TIGR00152"/>
    </source>
</evidence>
<comment type="subcellular location">
    <subcellularLocation>
        <location evidence="3">Cytoplasm</location>
    </subcellularLocation>
</comment>
<keyword evidence="3" id="KW-0173">Coenzyme A biosynthesis</keyword>
<dbReference type="NCBIfam" id="NF002879">
    <property type="entry name" value="PRK03333.1"/>
    <property type="match status" value="1"/>
</dbReference>
<comment type="catalytic activity">
    <reaction evidence="3">
        <text>3'-dephospho-CoA + ATP = ADP + CoA + H(+)</text>
        <dbReference type="Rhea" id="RHEA:18245"/>
        <dbReference type="ChEBI" id="CHEBI:15378"/>
        <dbReference type="ChEBI" id="CHEBI:30616"/>
        <dbReference type="ChEBI" id="CHEBI:57287"/>
        <dbReference type="ChEBI" id="CHEBI:57328"/>
        <dbReference type="ChEBI" id="CHEBI:456216"/>
        <dbReference type="EC" id="2.7.1.24"/>
    </reaction>
</comment>
<keyword evidence="2 3" id="KW-0067">ATP-binding</keyword>
<comment type="function">
    <text evidence="3">Catalyzes the phosphorylation of the 3'-hydroxyl group of dephosphocoenzyme A to form coenzyme A.</text>
</comment>
<dbReference type="NCBIfam" id="TIGR00152">
    <property type="entry name" value="dephospho-CoA kinase"/>
    <property type="match status" value="1"/>
</dbReference>